<keyword evidence="7" id="KW-1185">Reference proteome</keyword>
<dbReference type="EMBL" id="AZRV01000015">
    <property type="protein sequence ID" value="RKO62530.1"/>
    <property type="molecule type" value="Genomic_DNA"/>
</dbReference>
<comment type="caution">
    <text evidence="6">The sequence shown here is derived from an EMBL/GenBank/DDBJ whole genome shotgun (WGS) entry which is preliminary data.</text>
</comment>
<organism evidence="6 7">
    <name type="scientific">Caldibacillus debilis GB1</name>
    <dbReference type="NCBI Taxonomy" id="1339248"/>
    <lineage>
        <taxon>Bacteria</taxon>
        <taxon>Bacillati</taxon>
        <taxon>Bacillota</taxon>
        <taxon>Bacilli</taxon>
        <taxon>Bacillales</taxon>
        <taxon>Bacillaceae</taxon>
        <taxon>Caldibacillus</taxon>
    </lineage>
</organism>
<evidence type="ECO:0000256" key="4">
    <source>
        <dbReference type="ARBA" id="ARBA00023163"/>
    </source>
</evidence>
<dbReference type="PANTHER" id="PTHR30603">
    <property type="entry name" value="RNA POLYMERASE SIGMA FACTOR RPO"/>
    <property type="match status" value="1"/>
</dbReference>
<dbReference type="InterPro" id="IPR007630">
    <property type="entry name" value="RNA_pol_sigma70_r4"/>
</dbReference>
<reference evidence="6 7" key="1">
    <citation type="submission" date="2013-12" db="EMBL/GenBank/DDBJ databases">
        <title>Genome and proteome characterization of Caldibacillus debilis GB1 derived from a cellulolytic aero-tolerant co-culture.</title>
        <authorList>
            <person name="Wushke S.T."/>
            <person name="Zhang X."/>
            <person name="Fristensky B."/>
            <person name="Wilkins J.A."/>
            <person name="Levin D.B."/>
            <person name="Sparling R."/>
        </authorList>
    </citation>
    <scope>NUCLEOTIDE SEQUENCE [LARGE SCALE GENOMIC DNA]</scope>
    <source>
        <strain evidence="6 7">GB1</strain>
    </source>
</reference>
<dbReference type="RefSeq" id="WP_120667920.1">
    <property type="nucleotide sequence ID" value="NZ_AZRV01000015.1"/>
</dbReference>
<keyword evidence="2" id="KW-0731">Sigma factor</keyword>
<keyword evidence="6" id="KW-0240">DNA-directed RNA polymerase</keyword>
<dbReference type="AlphaFoldDB" id="A0A420VG73"/>
<dbReference type="InterPro" id="IPR013325">
    <property type="entry name" value="RNA_pol_sigma_r2"/>
</dbReference>
<dbReference type="Pfam" id="PF04542">
    <property type="entry name" value="Sigma70_r2"/>
    <property type="match status" value="1"/>
</dbReference>
<evidence type="ECO:0000313" key="7">
    <source>
        <dbReference type="Proteomes" id="UP000286235"/>
    </source>
</evidence>
<dbReference type="CDD" id="cd06171">
    <property type="entry name" value="Sigma70_r4"/>
    <property type="match status" value="1"/>
</dbReference>
<dbReference type="Gene3D" id="1.20.120.1810">
    <property type="match status" value="1"/>
</dbReference>
<dbReference type="Gene3D" id="1.10.10.10">
    <property type="entry name" value="Winged helix-like DNA-binding domain superfamily/Winged helix DNA-binding domain"/>
    <property type="match status" value="2"/>
</dbReference>
<evidence type="ECO:0000256" key="1">
    <source>
        <dbReference type="ARBA" id="ARBA00023015"/>
    </source>
</evidence>
<dbReference type="SUPFAM" id="SSF88946">
    <property type="entry name" value="Sigma2 domain of RNA polymerase sigma factors"/>
    <property type="match status" value="1"/>
</dbReference>
<dbReference type="SUPFAM" id="SSF88659">
    <property type="entry name" value="Sigma3 and sigma4 domains of RNA polymerase sigma factors"/>
    <property type="match status" value="2"/>
</dbReference>
<dbReference type="GO" id="GO:0003677">
    <property type="term" value="F:DNA binding"/>
    <property type="evidence" value="ECO:0007669"/>
    <property type="project" value="UniProtKB-KW"/>
</dbReference>
<protein>
    <submittedName>
        <fullName evidence="6">DNA-directed RNA polymerase, sigma subunit (Sigma70/sigma32)</fullName>
    </submittedName>
</protein>
<sequence length="388" mass="45928">MNAESIRHLNKILEIYEKSEPIYLAELKGILVKHYGIEISISELESILFNLGFKRIQLKQPKKRDKNFETNSPFNQVTTSFEEQEPIKKDNFDEEEDFDPNLLIEKNLNTIKIATEQISDFHDNAWMIEKYQKNKDVELLNEIVKNNLGLIKKFVDQLRKIAPHKLDEDDLIAAGAIGLLKAIERYDPKRGNQFSTYAAWWIKQAIQREIFDNGFTISVPVHIFEKLFKIKRYERESLLRFNRIDVQWVIEHAEISEYTYKELQKIDYCFLHLATLDSPVSEDDDDSFLLDFINSESSTITQISELLQDPEVLVEKKHTKIVLESYLDTLKEREREVLKYRFGWDDGKERTLEEIGRIFHVTRERIRQIEEKALNRLRRIVTSELTDV</sequence>
<proteinExistence type="predicted"/>
<evidence type="ECO:0000256" key="3">
    <source>
        <dbReference type="ARBA" id="ARBA00023125"/>
    </source>
</evidence>
<dbReference type="InterPro" id="IPR036388">
    <property type="entry name" value="WH-like_DNA-bd_sf"/>
</dbReference>
<dbReference type="InterPro" id="IPR000943">
    <property type="entry name" value="RNA_pol_sigma70"/>
</dbReference>
<dbReference type="PROSITE" id="PS00716">
    <property type="entry name" value="SIGMA70_2"/>
    <property type="match status" value="1"/>
</dbReference>
<dbReference type="InterPro" id="IPR014284">
    <property type="entry name" value="RNA_pol_sigma-70_dom"/>
</dbReference>
<dbReference type="InterPro" id="IPR013324">
    <property type="entry name" value="RNA_pol_sigma_r3/r4-like"/>
</dbReference>
<dbReference type="GO" id="GO:0016987">
    <property type="term" value="F:sigma factor activity"/>
    <property type="evidence" value="ECO:0007669"/>
    <property type="project" value="UniProtKB-KW"/>
</dbReference>
<dbReference type="GO" id="GO:0000428">
    <property type="term" value="C:DNA-directed RNA polymerase complex"/>
    <property type="evidence" value="ECO:0007669"/>
    <property type="project" value="UniProtKB-KW"/>
</dbReference>
<accession>A0A420VG73</accession>
<evidence type="ECO:0000256" key="2">
    <source>
        <dbReference type="ARBA" id="ARBA00023082"/>
    </source>
</evidence>
<keyword evidence="3" id="KW-0238">DNA-binding</keyword>
<dbReference type="InterPro" id="IPR007627">
    <property type="entry name" value="RNA_pol_sigma70_r2"/>
</dbReference>
<feature type="domain" description="RNA polymerase sigma-70" evidence="5">
    <location>
        <begin position="351"/>
        <end position="377"/>
    </location>
</feature>
<dbReference type="InterPro" id="IPR050239">
    <property type="entry name" value="Sigma-70_RNA_pol_init_factors"/>
</dbReference>
<dbReference type="PANTHER" id="PTHR30603:SF47">
    <property type="entry name" value="RNA POLYMERASE SIGMA FACTOR SIGD, CHLOROPLASTIC"/>
    <property type="match status" value="1"/>
</dbReference>
<name>A0A420VG73_9BACI</name>
<gene>
    <name evidence="6" type="ORF">Cdeb_03233</name>
</gene>
<evidence type="ECO:0000259" key="5">
    <source>
        <dbReference type="PROSITE" id="PS00716"/>
    </source>
</evidence>
<dbReference type="GO" id="GO:0006352">
    <property type="term" value="P:DNA-templated transcription initiation"/>
    <property type="evidence" value="ECO:0007669"/>
    <property type="project" value="InterPro"/>
</dbReference>
<dbReference type="NCBIfam" id="TIGR02937">
    <property type="entry name" value="sigma70-ECF"/>
    <property type="match status" value="1"/>
</dbReference>
<keyword evidence="1" id="KW-0805">Transcription regulation</keyword>
<dbReference type="Proteomes" id="UP000286235">
    <property type="component" value="Unassembled WGS sequence"/>
</dbReference>
<dbReference type="PRINTS" id="PR00046">
    <property type="entry name" value="SIGMA70FCT"/>
</dbReference>
<evidence type="ECO:0000313" key="6">
    <source>
        <dbReference type="EMBL" id="RKO62530.1"/>
    </source>
</evidence>
<dbReference type="Pfam" id="PF04545">
    <property type="entry name" value="Sigma70_r4"/>
    <property type="match status" value="1"/>
</dbReference>
<keyword evidence="4" id="KW-0804">Transcription</keyword>